<dbReference type="PANTHER" id="PTHR33121:SF71">
    <property type="entry name" value="OXYGEN SENSOR PROTEIN DOSP"/>
    <property type="match status" value="1"/>
</dbReference>
<evidence type="ECO:0000259" key="3">
    <source>
        <dbReference type="PROSITE" id="PS50883"/>
    </source>
</evidence>
<dbReference type="CDD" id="cd01948">
    <property type="entry name" value="EAL"/>
    <property type="match status" value="1"/>
</dbReference>
<feature type="domain" description="EAL" evidence="3">
    <location>
        <begin position="170"/>
        <end position="423"/>
    </location>
</feature>
<accession>A0A1V4HGF8</accession>
<dbReference type="InterPro" id="IPR001789">
    <property type="entry name" value="Sig_transdc_resp-reg_receiver"/>
</dbReference>
<dbReference type="GO" id="GO:0071111">
    <property type="term" value="F:cyclic-guanylate-specific phosphodiesterase activity"/>
    <property type="evidence" value="ECO:0007669"/>
    <property type="project" value="InterPro"/>
</dbReference>
<keyword evidence="1" id="KW-0597">Phosphoprotein</keyword>
<evidence type="ECO:0000256" key="1">
    <source>
        <dbReference type="PROSITE-ProRule" id="PRU00169"/>
    </source>
</evidence>
<dbReference type="PROSITE" id="PS50110">
    <property type="entry name" value="RESPONSE_REGULATORY"/>
    <property type="match status" value="1"/>
</dbReference>
<dbReference type="SMART" id="SM00448">
    <property type="entry name" value="REC"/>
    <property type="match status" value="1"/>
</dbReference>
<dbReference type="RefSeq" id="WP_079414764.1">
    <property type="nucleotide sequence ID" value="NZ_MBTG01000020.1"/>
</dbReference>
<dbReference type="FunFam" id="3.20.20.450:FF:000001">
    <property type="entry name" value="Cyclic di-GMP phosphodiesterase yahA"/>
    <property type="match status" value="1"/>
</dbReference>
<evidence type="ECO:0000313" key="4">
    <source>
        <dbReference type="EMBL" id="OPH54776.1"/>
    </source>
</evidence>
<dbReference type="PROSITE" id="PS50883">
    <property type="entry name" value="EAL"/>
    <property type="match status" value="1"/>
</dbReference>
<dbReference type="SMART" id="SM00052">
    <property type="entry name" value="EAL"/>
    <property type="match status" value="1"/>
</dbReference>
<dbReference type="Pfam" id="PF00563">
    <property type="entry name" value="EAL"/>
    <property type="match status" value="1"/>
</dbReference>
<dbReference type="SUPFAM" id="SSF141868">
    <property type="entry name" value="EAL domain-like"/>
    <property type="match status" value="1"/>
</dbReference>
<feature type="modified residue" description="4-aspartylphosphate" evidence="1">
    <location>
        <position position="59"/>
    </location>
</feature>
<dbReference type="InterPro" id="IPR001633">
    <property type="entry name" value="EAL_dom"/>
</dbReference>
<evidence type="ECO:0008006" key="6">
    <source>
        <dbReference type="Google" id="ProtNLM"/>
    </source>
</evidence>
<dbReference type="PANTHER" id="PTHR33121">
    <property type="entry name" value="CYCLIC DI-GMP PHOSPHODIESTERASE PDEF"/>
    <property type="match status" value="1"/>
</dbReference>
<keyword evidence="5" id="KW-1185">Reference proteome</keyword>
<reference evidence="5" key="1">
    <citation type="submission" date="2016-07" db="EMBL/GenBank/DDBJ databases">
        <authorList>
            <person name="Florea S."/>
            <person name="Webb J.S."/>
            <person name="Jaromczyk J."/>
            <person name="Schardl C.L."/>
        </authorList>
    </citation>
    <scope>NUCLEOTIDE SEQUENCE [LARGE SCALE GENOMIC DNA]</scope>
    <source>
        <strain evidence="5">CY1</strain>
    </source>
</reference>
<dbReference type="EMBL" id="MBTG01000020">
    <property type="protein sequence ID" value="OPH54776.1"/>
    <property type="molecule type" value="Genomic_DNA"/>
</dbReference>
<comment type="caution">
    <text evidence="4">The sequence shown here is derived from an EMBL/GenBank/DDBJ whole genome shotgun (WGS) entry which is preliminary data.</text>
</comment>
<gene>
    <name evidence="4" type="ORF">BC351_30470</name>
</gene>
<dbReference type="InterPro" id="IPR011006">
    <property type="entry name" value="CheY-like_superfamily"/>
</dbReference>
<dbReference type="Gene3D" id="3.20.20.450">
    <property type="entry name" value="EAL domain"/>
    <property type="match status" value="1"/>
</dbReference>
<dbReference type="STRING" id="1469647.BC351_30470"/>
<dbReference type="InterPro" id="IPR050706">
    <property type="entry name" value="Cyclic-di-GMP_PDE-like"/>
</dbReference>
<dbReference type="AlphaFoldDB" id="A0A1V4HGF8"/>
<protein>
    <recommendedName>
        <fullName evidence="6">Diguanylate cyclase</fullName>
    </recommendedName>
</protein>
<proteinExistence type="predicted"/>
<dbReference type="Proteomes" id="UP000190626">
    <property type="component" value="Unassembled WGS sequence"/>
</dbReference>
<dbReference type="InterPro" id="IPR035919">
    <property type="entry name" value="EAL_sf"/>
</dbReference>
<feature type="domain" description="Response regulatory" evidence="2">
    <location>
        <begin position="8"/>
        <end position="125"/>
    </location>
</feature>
<evidence type="ECO:0000259" key="2">
    <source>
        <dbReference type="PROSITE" id="PS50110"/>
    </source>
</evidence>
<dbReference type="Pfam" id="PF00072">
    <property type="entry name" value="Response_reg"/>
    <property type="match status" value="1"/>
</dbReference>
<organism evidence="4 5">
    <name type="scientific">Paenibacillus ferrarius</name>
    <dbReference type="NCBI Taxonomy" id="1469647"/>
    <lineage>
        <taxon>Bacteria</taxon>
        <taxon>Bacillati</taxon>
        <taxon>Bacillota</taxon>
        <taxon>Bacilli</taxon>
        <taxon>Bacillales</taxon>
        <taxon>Paenibacillaceae</taxon>
        <taxon>Paenibacillus</taxon>
    </lineage>
</organism>
<dbReference type="SUPFAM" id="SSF52172">
    <property type="entry name" value="CheY-like"/>
    <property type="match status" value="1"/>
</dbReference>
<evidence type="ECO:0000313" key="5">
    <source>
        <dbReference type="Proteomes" id="UP000190626"/>
    </source>
</evidence>
<name>A0A1V4HGF8_9BACL</name>
<dbReference type="OrthoDB" id="9759607at2"/>
<dbReference type="GO" id="GO:0000160">
    <property type="term" value="P:phosphorelay signal transduction system"/>
    <property type="evidence" value="ECO:0007669"/>
    <property type="project" value="InterPro"/>
</dbReference>
<sequence>MGLWNRYGVIIVSQSYEFLAAVTPVFAKGTSFEVIGAAHHGNEALSCILTDKTDLVVIDLDMPDSEGLIAVQLIMSHYPIPVMMLSSQTPEGAVQTIQAMRIGATDYFHTQLLAQESYAGVMTAYFLERCKMAVHNGIQRVYESAIPVDVNKEAAISEGLLDKQDKFQRRMDIEFNLRKAIDQQEFRLVYQPVVDIVTKRIVGLESLIRWHSAVLGHVSPSDFIPIAEESGLIHQIGEWVLRESCRQNMAWQEAGLPKMFVAVNLSRRQFMDRGLYAMIKSILVETGLQPQYLELEITESMSMGVKLVADTLSQLKMLGIRVAMDDFGTGYSSLSYLKDFPIDKLKIDQSFIKGLKIKQVNAAIVNMVITMARNLNLLVVAEGVETEEELQVLQECGCRFVQGYYFSPPVQAKQIEDILHQEICVI</sequence>
<dbReference type="Gene3D" id="3.40.50.2300">
    <property type="match status" value="1"/>
</dbReference>